<evidence type="ECO:0000256" key="1">
    <source>
        <dbReference type="SAM" id="MobiDB-lite"/>
    </source>
</evidence>
<protein>
    <submittedName>
        <fullName evidence="2">Uncharacterized protein</fullName>
    </submittedName>
</protein>
<evidence type="ECO:0000313" key="2">
    <source>
        <dbReference type="EMBL" id="MFC1405609.1"/>
    </source>
</evidence>
<keyword evidence="3" id="KW-1185">Reference proteome</keyword>
<dbReference type="EMBL" id="JBHEZZ010000022">
    <property type="protein sequence ID" value="MFC1405609.1"/>
    <property type="molecule type" value="Genomic_DNA"/>
</dbReference>
<gene>
    <name evidence="2" type="ORF">ACEZDJ_30405</name>
</gene>
<dbReference type="Proteomes" id="UP001592528">
    <property type="component" value="Unassembled WGS sequence"/>
</dbReference>
<evidence type="ECO:0000313" key="3">
    <source>
        <dbReference type="Proteomes" id="UP001592528"/>
    </source>
</evidence>
<comment type="caution">
    <text evidence="2">The sequence shown here is derived from an EMBL/GenBank/DDBJ whole genome shotgun (WGS) entry which is preliminary data.</text>
</comment>
<reference evidence="2 3" key="1">
    <citation type="submission" date="2024-09" db="EMBL/GenBank/DDBJ databases">
        <authorList>
            <person name="Lee S.D."/>
        </authorList>
    </citation>
    <scope>NUCLEOTIDE SEQUENCE [LARGE SCALE GENOMIC DNA]</scope>
    <source>
        <strain evidence="2 3">N1-5</strain>
    </source>
</reference>
<dbReference type="RefSeq" id="WP_232242663.1">
    <property type="nucleotide sequence ID" value="NZ_JBHEZZ010000022.1"/>
</dbReference>
<accession>A0ABV6UVV7</accession>
<sequence>MTTVTVCPGLTVSALGAKVKSEITICVPVGLDAATVSVELATPDATAPAEVEPPPDDPELEHPARPSIRAPTTTATCRATFETATLSRPTLVDGSARRIASH</sequence>
<name>A0ABV6UVV7_9ACTN</name>
<proteinExistence type="predicted"/>
<organism evidence="2 3">
    <name type="scientific">Streptacidiphilus cavernicola</name>
    <dbReference type="NCBI Taxonomy" id="3342716"/>
    <lineage>
        <taxon>Bacteria</taxon>
        <taxon>Bacillati</taxon>
        <taxon>Actinomycetota</taxon>
        <taxon>Actinomycetes</taxon>
        <taxon>Kitasatosporales</taxon>
        <taxon>Streptomycetaceae</taxon>
        <taxon>Streptacidiphilus</taxon>
    </lineage>
</organism>
<feature type="region of interest" description="Disordered" evidence="1">
    <location>
        <begin position="44"/>
        <end position="72"/>
    </location>
</feature>